<sequence>MNAPPSEQLVEVSWDQPTDQTVPSTGKVEYEVEMKPEESTIWTPVGVDFPITDTTFSVPLELLKDLTNYQFRVTAKNKAGKSKTSQPSSRVQKPMDVEFVRRLEDVDLQELPKDVVYECELSRPGMTVNWLKDGTPVKPNYRCTYEVIGEGAQANCVHRLTLLNVGPGDQGVYTAQLVNGLTSEAQLSINCPPKINYTGPKTFEMAAGKSTVIEVPYSGSPAPAVNWSFNAGPLPIGPSPDKPMSTVDTVYGLTSMQLRRIDGTATGTFLVQ</sequence>
<dbReference type="Pfam" id="PF07679">
    <property type="entry name" value="I-set"/>
    <property type="match status" value="1"/>
</dbReference>
<proteinExistence type="predicted"/>
<dbReference type="PANTHER" id="PTHR13817:SF49">
    <property type="entry name" value="MYOSIN-BINDING PROTEIN H"/>
    <property type="match status" value="1"/>
</dbReference>
<evidence type="ECO:0000259" key="3">
    <source>
        <dbReference type="PROSITE" id="PS50835"/>
    </source>
</evidence>
<evidence type="ECO:0000313" key="5">
    <source>
        <dbReference type="EMBL" id="VDN35034.1"/>
    </source>
</evidence>
<dbReference type="PANTHER" id="PTHR13817">
    <property type="entry name" value="TITIN"/>
    <property type="match status" value="1"/>
</dbReference>
<dbReference type="InterPro" id="IPR036179">
    <property type="entry name" value="Ig-like_dom_sf"/>
</dbReference>
<reference evidence="5 6" key="1">
    <citation type="submission" date="2018-11" db="EMBL/GenBank/DDBJ databases">
        <authorList>
            <consortium name="Pathogen Informatics"/>
        </authorList>
    </citation>
    <scope>NUCLEOTIDE SEQUENCE [LARGE SCALE GENOMIC DNA]</scope>
</reference>
<evidence type="ECO:0000256" key="2">
    <source>
        <dbReference type="SAM" id="MobiDB-lite"/>
    </source>
</evidence>
<dbReference type="Pfam" id="PF00041">
    <property type="entry name" value="fn3"/>
    <property type="match status" value="1"/>
</dbReference>
<gene>
    <name evidence="5" type="ORF">DILT_LOCUS16662</name>
</gene>
<dbReference type="InterPro" id="IPR007110">
    <property type="entry name" value="Ig-like_dom"/>
</dbReference>
<evidence type="ECO:0008006" key="7">
    <source>
        <dbReference type="Google" id="ProtNLM"/>
    </source>
</evidence>
<evidence type="ECO:0000256" key="1">
    <source>
        <dbReference type="ARBA" id="ARBA00022737"/>
    </source>
</evidence>
<dbReference type="InterPro" id="IPR013783">
    <property type="entry name" value="Ig-like_fold"/>
</dbReference>
<dbReference type="SUPFAM" id="SSF48726">
    <property type="entry name" value="Immunoglobulin"/>
    <property type="match status" value="2"/>
</dbReference>
<dbReference type="Proteomes" id="UP000281553">
    <property type="component" value="Unassembled WGS sequence"/>
</dbReference>
<dbReference type="OrthoDB" id="504170at2759"/>
<accession>A0A3P7MYM0</accession>
<dbReference type="InterPro" id="IPR003961">
    <property type="entry name" value="FN3_dom"/>
</dbReference>
<dbReference type="AlphaFoldDB" id="A0A3P7MYM0"/>
<dbReference type="InterPro" id="IPR036116">
    <property type="entry name" value="FN3_sf"/>
</dbReference>
<dbReference type="PROSITE" id="PS50853">
    <property type="entry name" value="FN3"/>
    <property type="match status" value="1"/>
</dbReference>
<dbReference type="CDD" id="cd00063">
    <property type="entry name" value="FN3"/>
    <property type="match status" value="1"/>
</dbReference>
<feature type="region of interest" description="Disordered" evidence="2">
    <location>
        <begin position="1"/>
        <end position="23"/>
    </location>
</feature>
<dbReference type="SUPFAM" id="SSF49265">
    <property type="entry name" value="Fibronectin type III"/>
    <property type="match status" value="1"/>
</dbReference>
<dbReference type="InterPro" id="IPR050964">
    <property type="entry name" value="Striated_Muscle_Regulatory"/>
</dbReference>
<protein>
    <recommendedName>
        <fullName evidence="7">Fibronectin type-III domain-containing protein</fullName>
    </recommendedName>
</protein>
<dbReference type="EMBL" id="UYRU01086362">
    <property type="protein sequence ID" value="VDN35034.1"/>
    <property type="molecule type" value="Genomic_DNA"/>
</dbReference>
<keyword evidence="1" id="KW-0677">Repeat</keyword>
<dbReference type="Gene3D" id="2.60.40.10">
    <property type="entry name" value="Immunoglobulins"/>
    <property type="match status" value="3"/>
</dbReference>
<feature type="domain" description="Ig-like" evidence="3">
    <location>
        <begin position="94"/>
        <end position="188"/>
    </location>
</feature>
<feature type="domain" description="Fibronectin type-III" evidence="4">
    <location>
        <begin position="1"/>
        <end position="96"/>
    </location>
</feature>
<keyword evidence="6" id="KW-1185">Reference proteome</keyword>
<organism evidence="5 6">
    <name type="scientific">Dibothriocephalus latus</name>
    <name type="common">Fish tapeworm</name>
    <name type="synonym">Diphyllobothrium latum</name>
    <dbReference type="NCBI Taxonomy" id="60516"/>
    <lineage>
        <taxon>Eukaryota</taxon>
        <taxon>Metazoa</taxon>
        <taxon>Spiralia</taxon>
        <taxon>Lophotrochozoa</taxon>
        <taxon>Platyhelminthes</taxon>
        <taxon>Cestoda</taxon>
        <taxon>Eucestoda</taxon>
        <taxon>Diphyllobothriidea</taxon>
        <taxon>Diphyllobothriidae</taxon>
        <taxon>Dibothriocephalus</taxon>
    </lineage>
</organism>
<dbReference type="InterPro" id="IPR013098">
    <property type="entry name" value="Ig_I-set"/>
</dbReference>
<dbReference type="CDD" id="cd00096">
    <property type="entry name" value="Ig"/>
    <property type="match status" value="1"/>
</dbReference>
<dbReference type="PROSITE" id="PS50835">
    <property type="entry name" value="IG_LIKE"/>
    <property type="match status" value="1"/>
</dbReference>
<name>A0A3P7MYM0_DIBLA</name>
<evidence type="ECO:0000259" key="4">
    <source>
        <dbReference type="PROSITE" id="PS50853"/>
    </source>
</evidence>
<evidence type="ECO:0000313" key="6">
    <source>
        <dbReference type="Proteomes" id="UP000281553"/>
    </source>
</evidence>